<dbReference type="OMA" id="ALAMFIM"/>
<feature type="transmembrane region" description="Helical" evidence="3">
    <location>
        <begin position="12"/>
        <end position="30"/>
    </location>
</feature>
<dbReference type="Pfam" id="PF14368">
    <property type="entry name" value="LTP_2"/>
    <property type="match status" value="1"/>
</dbReference>
<dbReference type="EMBL" id="KQ483433">
    <property type="protein sequence ID" value="KYP51730.1"/>
    <property type="molecule type" value="Genomic_DNA"/>
</dbReference>
<evidence type="ECO:0000313" key="6">
    <source>
        <dbReference type="Proteomes" id="UP000075243"/>
    </source>
</evidence>
<keyword evidence="6" id="KW-1185">Reference proteome</keyword>
<dbReference type="Proteomes" id="UP000075243">
    <property type="component" value="Unassembled WGS sequence"/>
</dbReference>
<feature type="domain" description="Bifunctional inhibitor/plant lipid transfer protein/seed storage helical" evidence="4">
    <location>
        <begin position="23"/>
        <end position="119"/>
    </location>
</feature>
<evidence type="ECO:0000256" key="3">
    <source>
        <dbReference type="SAM" id="Phobius"/>
    </source>
</evidence>
<dbReference type="AlphaFoldDB" id="A0A151SA81"/>
<keyword evidence="3" id="KW-0812">Transmembrane</keyword>
<dbReference type="Gene3D" id="1.10.110.10">
    <property type="entry name" value="Plant lipid-transfer and hydrophobic proteins"/>
    <property type="match status" value="1"/>
</dbReference>
<protein>
    <submittedName>
        <fullName evidence="5">Non-specific lipid-transfer protein AP10</fullName>
    </submittedName>
</protein>
<dbReference type="Gramene" id="C.cajan_26422.t">
    <property type="protein sequence ID" value="C.cajan_26422.t.cds1"/>
    <property type="gene ID" value="C.cajan_26422"/>
</dbReference>
<keyword evidence="2" id="KW-1015">Disulfide bond</keyword>
<dbReference type="GO" id="GO:0008289">
    <property type="term" value="F:lipid binding"/>
    <property type="evidence" value="ECO:0007669"/>
    <property type="project" value="InterPro"/>
</dbReference>
<dbReference type="InterPro" id="IPR036312">
    <property type="entry name" value="Bifun_inhib/LTP/seed_sf"/>
</dbReference>
<dbReference type="PANTHER" id="PTHR33076">
    <property type="entry name" value="NON-SPECIFIC LIPID-TRANSFER PROTEIN 2-RELATED"/>
    <property type="match status" value="1"/>
</dbReference>
<evidence type="ECO:0000256" key="1">
    <source>
        <dbReference type="ARBA" id="ARBA00009748"/>
    </source>
</evidence>
<dbReference type="InterPro" id="IPR000528">
    <property type="entry name" value="Plant_nsLTP"/>
</dbReference>
<gene>
    <name evidence="5" type="ORF">KK1_026390</name>
</gene>
<sequence length="134" mass="14631">VDIQDKMGEKKALALAMFIMAYTLAITTFASSEIPPTCNGDNGLLTYCGLYLINYKPNPSRDCCIAAKSVFQKAMSDKTGQGIRDLCDCLRVIGPSLGFHQDKEARLPGACGIKTSFSMELCVRRSLTPNQNKN</sequence>
<evidence type="ECO:0000313" key="5">
    <source>
        <dbReference type="EMBL" id="KYP51730.1"/>
    </source>
</evidence>
<evidence type="ECO:0000256" key="2">
    <source>
        <dbReference type="ARBA" id="ARBA00023157"/>
    </source>
</evidence>
<dbReference type="InterPro" id="IPR016140">
    <property type="entry name" value="Bifunc_inhib/LTP/seed_store"/>
</dbReference>
<dbReference type="SUPFAM" id="SSF47699">
    <property type="entry name" value="Bifunctional inhibitor/lipid-transfer protein/seed storage 2S albumin"/>
    <property type="match status" value="1"/>
</dbReference>
<comment type="similarity">
    <text evidence="1">Belongs to the plant LTP family.</text>
</comment>
<keyword evidence="3" id="KW-1133">Transmembrane helix</keyword>
<keyword evidence="3" id="KW-0472">Membrane</keyword>
<organism evidence="5 6">
    <name type="scientific">Cajanus cajan</name>
    <name type="common">Pigeon pea</name>
    <name type="synonym">Cajanus indicus</name>
    <dbReference type="NCBI Taxonomy" id="3821"/>
    <lineage>
        <taxon>Eukaryota</taxon>
        <taxon>Viridiplantae</taxon>
        <taxon>Streptophyta</taxon>
        <taxon>Embryophyta</taxon>
        <taxon>Tracheophyta</taxon>
        <taxon>Spermatophyta</taxon>
        <taxon>Magnoliopsida</taxon>
        <taxon>eudicotyledons</taxon>
        <taxon>Gunneridae</taxon>
        <taxon>Pentapetalae</taxon>
        <taxon>rosids</taxon>
        <taxon>fabids</taxon>
        <taxon>Fabales</taxon>
        <taxon>Fabaceae</taxon>
        <taxon>Papilionoideae</taxon>
        <taxon>50 kb inversion clade</taxon>
        <taxon>NPAAA clade</taxon>
        <taxon>indigoferoid/millettioid clade</taxon>
        <taxon>Phaseoleae</taxon>
        <taxon>Cajanus</taxon>
    </lineage>
</organism>
<dbReference type="GO" id="GO:0006869">
    <property type="term" value="P:lipid transport"/>
    <property type="evidence" value="ECO:0007669"/>
    <property type="project" value="InterPro"/>
</dbReference>
<feature type="non-terminal residue" evidence="5">
    <location>
        <position position="1"/>
    </location>
</feature>
<name>A0A151SA81_CAJCA</name>
<proteinExistence type="inferred from homology"/>
<reference evidence="5" key="1">
    <citation type="journal article" date="2012" name="Nat. Biotechnol.">
        <title>Draft genome sequence of pigeonpea (Cajanus cajan), an orphan legume crop of resource-poor farmers.</title>
        <authorList>
            <person name="Varshney R.K."/>
            <person name="Chen W."/>
            <person name="Li Y."/>
            <person name="Bharti A.K."/>
            <person name="Saxena R.K."/>
            <person name="Schlueter J.A."/>
            <person name="Donoghue M.T."/>
            <person name="Azam S."/>
            <person name="Fan G."/>
            <person name="Whaley A.M."/>
            <person name="Farmer A.D."/>
            <person name="Sheridan J."/>
            <person name="Iwata A."/>
            <person name="Tuteja R."/>
            <person name="Penmetsa R.V."/>
            <person name="Wu W."/>
            <person name="Upadhyaya H.D."/>
            <person name="Yang S.P."/>
            <person name="Shah T."/>
            <person name="Saxena K.B."/>
            <person name="Michael T."/>
            <person name="McCombie W.R."/>
            <person name="Yang B."/>
            <person name="Zhang G."/>
            <person name="Yang H."/>
            <person name="Wang J."/>
            <person name="Spillane C."/>
            <person name="Cook D.R."/>
            <person name="May G.D."/>
            <person name="Xu X."/>
            <person name="Jackson S.A."/>
        </authorList>
    </citation>
    <scope>NUCLEOTIDE SEQUENCE [LARGE SCALE GENOMIC DNA]</scope>
</reference>
<accession>A0A151SA81</accession>
<evidence type="ECO:0000259" key="4">
    <source>
        <dbReference type="Pfam" id="PF14368"/>
    </source>
</evidence>